<protein>
    <submittedName>
        <fullName evidence="2">Uncharacterized protein</fullName>
    </submittedName>
</protein>
<evidence type="ECO:0000313" key="2">
    <source>
        <dbReference type="EMBL" id="KFI72989.1"/>
    </source>
</evidence>
<dbReference type="Proteomes" id="UP000029014">
    <property type="component" value="Unassembled WGS sequence"/>
</dbReference>
<reference evidence="2 3" key="1">
    <citation type="submission" date="2014-03" db="EMBL/GenBank/DDBJ databases">
        <title>Genomics of Bifidobacteria.</title>
        <authorList>
            <person name="Ventura M."/>
            <person name="Milani C."/>
            <person name="Lugli G.A."/>
        </authorList>
    </citation>
    <scope>NUCLEOTIDE SEQUENCE [LARGE SCALE GENOMIC DNA]</scope>
    <source>
        <strain evidence="2 3">LMG 11592</strain>
    </source>
</reference>
<organism evidence="2 3">
    <name type="scientific">Bifidobacterium minimum</name>
    <dbReference type="NCBI Taxonomy" id="1693"/>
    <lineage>
        <taxon>Bacteria</taxon>
        <taxon>Bacillati</taxon>
        <taxon>Actinomycetota</taxon>
        <taxon>Actinomycetes</taxon>
        <taxon>Bifidobacteriales</taxon>
        <taxon>Bifidobacteriaceae</taxon>
        <taxon>Bifidobacterium</taxon>
    </lineage>
</organism>
<keyword evidence="3" id="KW-1185">Reference proteome</keyword>
<feature type="region of interest" description="Disordered" evidence="1">
    <location>
        <begin position="1"/>
        <end position="102"/>
    </location>
</feature>
<comment type="caution">
    <text evidence="2">The sequence shown here is derived from an EMBL/GenBank/DDBJ whole genome shotgun (WGS) entry which is preliminary data.</text>
</comment>
<feature type="compositionally biased region" description="Polar residues" evidence="1">
    <location>
        <begin position="22"/>
        <end position="31"/>
    </location>
</feature>
<feature type="compositionally biased region" description="Polar residues" evidence="1">
    <location>
        <begin position="83"/>
        <end position="93"/>
    </location>
</feature>
<feature type="compositionally biased region" description="Polar residues" evidence="1">
    <location>
        <begin position="46"/>
        <end position="70"/>
    </location>
</feature>
<dbReference type="EMBL" id="JGZD01000008">
    <property type="protein sequence ID" value="KFI72989.1"/>
    <property type="molecule type" value="Genomic_DNA"/>
</dbReference>
<feature type="compositionally biased region" description="Basic and acidic residues" evidence="1">
    <location>
        <begin position="34"/>
        <end position="43"/>
    </location>
</feature>
<dbReference type="AntiFam" id="ANF00006">
    <property type="entry name" value="Translation of CRISPR region"/>
</dbReference>
<sequence>MRGKPVVCGKTGGGQGIIPASAGQTFSSTLRPSACKDHPRECGANRTVSVPKTTPQGSSPRVRGKQSQSRDVPRASRIIPASAGQTSTSCRTRSTGEDHPRECGANVMPAIATFIVGGSSPRVRGKLMAVLFWVSLAGIIPASAGQTTACSRRILPHTDHPRECGANFFRTVWNGMVSGSSPRVRGKRPIRYPHTAVAWIIPASAGQTRP</sequence>
<dbReference type="AlphaFoldDB" id="A0A087BPN9"/>
<evidence type="ECO:0000313" key="3">
    <source>
        <dbReference type="Proteomes" id="UP000029014"/>
    </source>
</evidence>
<evidence type="ECO:0000256" key="1">
    <source>
        <dbReference type="SAM" id="MobiDB-lite"/>
    </source>
</evidence>
<accession>A0A087BPN9</accession>
<name>A0A087BPN9_9BIFI</name>
<dbReference type="STRING" id="1693.BMIN_0702"/>
<proteinExistence type="predicted"/>
<gene>
    <name evidence="2" type="ORF">BMIN_0702</name>
</gene>
<dbReference type="eggNOG" id="ENOG5032V99">
    <property type="taxonomic scope" value="Bacteria"/>
</dbReference>
<dbReference type="AntiFam" id="ANF00057">
    <property type="entry name" value="Translation of E. coli type CRISPR repeat"/>
</dbReference>